<accession>A0ABT1L5T3</accession>
<evidence type="ECO:0000256" key="4">
    <source>
        <dbReference type="ARBA" id="ARBA00022679"/>
    </source>
</evidence>
<proteinExistence type="inferred from homology"/>
<keyword evidence="7 10" id="KW-0472">Membrane</keyword>
<dbReference type="Gene3D" id="3.40.50.2000">
    <property type="entry name" value="Glycogen Phosphorylase B"/>
    <property type="match status" value="2"/>
</dbReference>
<keyword evidence="3 10" id="KW-0328">Glycosyltransferase</keyword>
<feature type="binding site" evidence="10">
    <location>
        <begin position="12"/>
        <end position="14"/>
    </location>
    <ligand>
        <name>UDP-N-acetyl-alpha-D-glucosamine</name>
        <dbReference type="ChEBI" id="CHEBI:57705"/>
    </ligand>
</feature>
<evidence type="ECO:0000256" key="1">
    <source>
        <dbReference type="ARBA" id="ARBA00022475"/>
    </source>
</evidence>
<dbReference type="Proteomes" id="UP001320768">
    <property type="component" value="Unassembled WGS sequence"/>
</dbReference>
<comment type="similarity">
    <text evidence="10">Belongs to the glycosyltransferase 28 family. MurG subfamily.</text>
</comment>
<feature type="binding site" evidence="10">
    <location>
        <position position="272"/>
    </location>
    <ligand>
        <name>UDP-N-acetyl-alpha-D-glucosamine</name>
        <dbReference type="ChEBI" id="CHEBI:57705"/>
    </ligand>
</feature>
<keyword evidence="4 10" id="KW-0808">Transferase</keyword>
<dbReference type="GO" id="GO:0016757">
    <property type="term" value="F:glycosyltransferase activity"/>
    <property type="evidence" value="ECO:0007669"/>
    <property type="project" value="UniProtKB-KW"/>
</dbReference>
<dbReference type="PANTHER" id="PTHR21015">
    <property type="entry name" value="UDP-N-ACETYLGLUCOSAMINE--N-ACETYLMURAMYL-(PENTAPEPTIDE) PYROPHOSPHORYL-UNDECAPRENOL N-ACETYLGLUCOSAMINE TRANSFERASE 1"/>
    <property type="match status" value="1"/>
</dbReference>
<dbReference type="Pfam" id="PF04101">
    <property type="entry name" value="Glyco_tran_28_C"/>
    <property type="match status" value="1"/>
</dbReference>
<dbReference type="EMBL" id="JAKUDN010000002">
    <property type="protein sequence ID" value="MCP8352544.1"/>
    <property type="molecule type" value="Genomic_DNA"/>
</dbReference>
<reference evidence="13 14" key="1">
    <citation type="journal article" date="2022" name="Nat. Microbiol.">
        <title>The microbiome of a bacterivorous marine choanoflagellate contains a resource-demanding obligate bacterial associate.</title>
        <authorList>
            <person name="Needham D.M."/>
            <person name="Poirier C."/>
            <person name="Bachy C."/>
            <person name="George E.E."/>
            <person name="Wilken S."/>
            <person name="Yung C.C.M."/>
            <person name="Limardo A.J."/>
            <person name="Morando M."/>
            <person name="Sudek L."/>
            <person name="Malmstrom R.R."/>
            <person name="Keeling P.J."/>
            <person name="Santoro A.E."/>
            <person name="Worden A.Z."/>
        </authorList>
    </citation>
    <scope>NUCLEOTIDE SEQUENCE [LARGE SCALE GENOMIC DNA]</scope>
    <source>
        <strain evidence="13 14">Comchoano-2</strain>
    </source>
</reference>
<feature type="domain" description="Glycosyl transferase family 28 C-terminal" evidence="12">
    <location>
        <begin position="170"/>
        <end position="308"/>
    </location>
</feature>
<evidence type="ECO:0000256" key="8">
    <source>
        <dbReference type="ARBA" id="ARBA00023306"/>
    </source>
</evidence>
<comment type="caution">
    <text evidence="10">Lacks conserved residue(s) required for the propagation of feature annotation.</text>
</comment>
<evidence type="ECO:0000313" key="13">
    <source>
        <dbReference type="EMBL" id="MCP8352544.1"/>
    </source>
</evidence>
<organism evidence="13 14">
    <name type="scientific">Candidatus Synchoanobacter obligatus</name>
    <dbReference type="NCBI Taxonomy" id="2919597"/>
    <lineage>
        <taxon>Bacteria</taxon>
        <taxon>Pseudomonadati</taxon>
        <taxon>Pseudomonadota</taxon>
        <taxon>Gammaproteobacteria</taxon>
        <taxon>Candidatus Comchoanobacterales</taxon>
        <taxon>Candidatus Comchoanobacteraceae</taxon>
        <taxon>Candidatus Synchoanobacter</taxon>
    </lineage>
</organism>
<dbReference type="PANTHER" id="PTHR21015:SF22">
    <property type="entry name" value="GLYCOSYLTRANSFERASE"/>
    <property type="match status" value="1"/>
</dbReference>
<dbReference type="InterPro" id="IPR007235">
    <property type="entry name" value="Glyco_trans_28_C"/>
</dbReference>
<keyword evidence="14" id="KW-1185">Reference proteome</keyword>
<comment type="caution">
    <text evidence="13">The sequence shown here is derived from an EMBL/GenBank/DDBJ whole genome shotgun (WGS) entry which is preliminary data.</text>
</comment>
<evidence type="ECO:0000256" key="6">
    <source>
        <dbReference type="ARBA" id="ARBA00022984"/>
    </source>
</evidence>
<sequence length="340" mass="36722">MSIRLGIAAGGTGGHIVPALQVAKAIQKLGGECLWVGRSASMESKIAHTHDIPFQAWVSRVTSHHWRIPRLAVAITGDVLKIRQHLRRHPIDCLFATGAFVSLPTALAAKSLGIPLVIQEQNTVMGKANTLLMRMADGVCLGMPISGLPLSWVTGNPIPKRSMAHIGNKVLIMGGSQGCKFLNEISPKVLKNNQINSGIIHIAGNHHQVVAEVYQNLGMEAEVHPFVDDMAHVYQQAKFVIARAGAMTLAELSGYAKPAIVVPYPHAAGNHQRHNAMHYVNKNAALLAEESAASLQEALSIMLSDNKMQHLADTISQLNPPNAVQEIIKIIQQHACKLPH</sequence>
<dbReference type="EC" id="2.4.1.227" evidence="10"/>
<evidence type="ECO:0000256" key="9">
    <source>
        <dbReference type="ARBA" id="ARBA00023316"/>
    </source>
</evidence>
<keyword evidence="6 10" id="KW-0573">Peptidoglycan synthesis</keyword>
<comment type="catalytic activity">
    <reaction evidence="10">
        <text>di-trans,octa-cis-undecaprenyl diphospho-N-acetyl-alpha-D-muramoyl-L-alanyl-D-glutamyl-meso-2,6-diaminopimeloyl-D-alanyl-D-alanine + UDP-N-acetyl-alpha-D-glucosamine = di-trans,octa-cis-undecaprenyl diphospho-[N-acetyl-alpha-D-glucosaminyl-(1-&gt;4)]-N-acetyl-alpha-D-muramoyl-L-alanyl-D-glutamyl-meso-2,6-diaminopimeloyl-D-alanyl-D-alanine + UDP + H(+)</text>
        <dbReference type="Rhea" id="RHEA:31227"/>
        <dbReference type="ChEBI" id="CHEBI:15378"/>
        <dbReference type="ChEBI" id="CHEBI:57705"/>
        <dbReference type="ChEBI" id="CHEBI:58223"/>
        <dbReference type="ChEBI" id="CHEBI:61387"/>
        <dbReference type="ChEBI" id="CHEBI:61388"/>
        <dbReference type="EC" id="2.4.1.227"/>
    </reaction>
</comment>
<dbReference type="HAMAP" id="MF_00033">
    <property type="entry name" value="MurG"/>
    <property type="match status" value="1"/>
</dbReference>
<gene>
    <name evidence="10" type="primary">murG</name>
    <name evidence="13" type="ORF">MKS91_04500</name>
</gene>
<evidence type="ECO:0000256" key="3">
    <source>
        <dbReference type="ARBA" id="ARBA00022676"/>
    </source>
</evidence>
<dbReference type="InterPro" id="IPR006009">
    <property type="entry name" value="GlcNAc_MurG"/>
</dbReference>
<evidence type="ECO:0000259" key="11">
    <source>
        <dbReference type="Pfam" id="PF03033"/>
    </source>
</evidence>
<evidence type="ECO:0000256" key="10">
    <source>
        <dbReference type="HAMAP-Rule" id="MF_00033"/>
    </source>
</evidence>
<keyword evidence="1 10" id="KW-1003">Cell membrane</keyword>
<comment type="function">
    <text evidence="10">Cell wall formation. Catalyzes the transfer of a GlcNAc subunit on undecaprenyl-pyrophosphoryl-MurNAc-pentapeptide (lipid intermediate I) to form undecaprenyl-pyrophosphoryl-MurNAc-(pentapeptide)GlcNAc (lipid intermediate II).</text>
</comment>
<name>A0ABT1L5T3_9GAMM</name>
<dbReference type="CDD" id="cd03785">
    <property type="entry name" value="GT28_MurG"/>
    <property type="match status" value="1"/>
</dbReference>
<keyword evidence="9 10" id="KW-0961">Cell wall biogenesis/degradation</keyword>
<feature type="binding site" evidence="10">
    <location>
        <position position="176"/>
    </location>
    <ligand>
        <name>UDP-N-acetyl-alpha-D-glucosamine</name>
        <dbReference type="ChEBI" id="CHEBI:57705"/>
    </ligand>
</feature>
<keyword evidence="2 10" id="KW-0132">Cell division</keyword>
<evidence type="ECO:0000313" key="14">
    <source>
        <dbReference type="Proteomes" id="UP001320768"/>
    </source>
</evidence>
<feature type="binding site" evidence="10">
    <location>
        <position position="122"/>
    </location>
    <ligand>
        <name>UDP-N-acetyl-alpha-D-glucosamine</name>
        <dbReference type="ChEBI" id="CHEBI:57705"/>
    </ligand>
</feature>
<feature type="domain" description="Glycosyltransferase family 28 N-terminal" evidence="11">
    <location>
        <begin position="7"/>
        <end position="139"/>
    </location>
</feature>
<evidence type="ECO:0000259" key="12">
    <source>
        <dbReference type="Pfam" id="PF04101"/>
    </source>
</evidence>
<dbReference type="SUPFAM" id="SSF53756">
    <property type="entry name" value="UDP-Glycosyltransferase/glycogen phosphorylase"/>
    <property type="match status" value="1"/>
</dbReference>
<comment type="pathway">
    <text evidence="10">Cell wall biogenesis; peptidoglycan biosynthesis.</text>
</comment>
<dbReference type="InterPro" id="IPR004276">
    <property type="entry name" value="GlycoTrans_28_N"/>
</dbReference>
<dbReference type="RefSeq" id="WP_258569650.1">
    <property type="nucleotide sequence ID" value="NZ_JAKUDN010000002.1"/>
</dbReference>
<evidence type="ECO:0000256" key="2">
    <source>
        <dbReference type="ARBA" id="ARBA00022618"/>
    </source>
</evidence>
<dbReference type="Pfam" id="PF03033">
    <property type="entry name" value="Glyco_transf_28"/>
    <property type="match status" value="1"/>
</dbReference>
<keyword evidence="8 10" id="KW-0131">Cell cycle</keyword>
<keyword evidence="5 10" id="KW-0133">Cell shape</keyword>
<comment type="subcellular location">
    <subcellularLocation>
        <location evidence="10">Cell membrane</location>
        <topology evidence="10">Peripheral membrane protein</topology>
        <orientation evidence="10">Cytoplasmic side</orientation>
    </subcellularLocation>
</comment>
<protein>
    <recommendedName>
        <fullName evidence="10">UDP-N-acetylglucosamine--N-acetylmuramyl-(pentapeptide) pyrophosphoryl-undecaprenol N-acetylglucosamine transferase</fullName>
        <ecNumber evidence="10">2.4.1.227</ecNumber>
    </recommendedName>
    <alternativeName>
        <fullName evidence="10">Undecaprenyl-PP-MurNAc-pentapeptide-UDPGlcNAc GlcNAc transferase</fullName>
    </alternativeName>
</protein>
<evidence type="ECO:0000256" key="5">
    <source>
        <dbReference type="ARBA" id="ARBA00022960"/>
    </source>
</evidence>
<evidence type="ECO:0000256" key="7">
    <source>
        <dbReference type="ARBA" id="ARBA00023136"/>
    </source>
</evidence>